<dbReference type="InterPro" id="IPR016024">
    <property type="entry name" value="ARM-type_fold"/>
</dbReference>
<feature type="compositionally biased region" description="Low complexity" evidence="1">
    <location>
        <begin position="629"/>
        <end position="645"/>
    </location>
</feature>
<dbReference type="PANTHER" id="PTHR46270:SF2">
    <property type="entry name" value="TIR DOMAIN-CONTAINING PROTEIN"/>
    <property type="match status" value="1"/>
</dbReference>
<dbReference type="PROSITE" id="PS50104">
    <property type="entry name" value="TIR"/>
    <property type="match status" value="1"/>
</dbReference>
<dbReference type="InterPro" id="IPR000157">
    <property type="entry name" value="TIR_dom"/>
</dbReference>
<evidence type="ECO:0000256" key="1">
    <source>
        <dbReference type="SAM" id="MobiDB-lite"/>
    </source>
</evidence>
<dbReference type="AlphaFoldDB" id="A0A835WJY2"/>
<accession>A0A835WJY2</accession>
<feature type="region of interest" description="Disordered" evidence="1">
    <location>
        <begin position="629"/>
        <end position="651"/>
    </location>
</feature>
<keyword evidence="4" id="KW-1185">Reference proteome</keyword>
<dbReference type="InterPro" id="IPR000225">
    <property type="entry name" value="Armadillo"/>
</dbReference>
<dbReference type="GO" id="GO:0007165">
    <property type="term" value="P:signal transduction"/>
    <property type="evidence" value="ECO:0007669"/>
    <property type="project" value="InterPro"/>
</dbReference>
<proteinExistence type="predicted"/>
<reference evidence="3" key="1">
    <citation type="journal article" date="2020" name="bioRxiv">
        <title>Comparative genomics of Chlamydomonas.</title>
        <authorList>
            <person name="Craig R.J."/>
            <person name="Hasan A.R."/>
            <person name="Ness R.W."/>
            <person name="Keightley P.D."/>
        </authorList>
    </citation>
    <scope>NUCLEOTIDE SEQUENCE</scope>
    <source>
        <strain evidence="3">CCAP 11/173</strain>
    </source>
</reference>
<dbReference type="EMBL" id="JAEHOD010000015">
    <property type="protein sequence ID" value="KAG2449069.1"/>
    <property type="molecule type" value="Genomic_DNA"/>
</dbReference>
<evidence type="ECO:0000313" key="4">
    <source>
        <dbReference type="Proteomes" id="UP000613740"/>
    </source>
</evidence>
<feature type="domain" description="TIR" evidence="2">
    <location>
        <begin position="212"/>
        <end position="340"/>
    </location>
</feature>
<comment type="caution">
    <text evidence="3">The sequence shown here is derived from an EMBL/GenBank/DDBJ whole genome shotgun (WGS) entry which is preliminary data.</text>
</comment>
<dbReference type="SMART" id="SM00255">
    <property type="entry name" value="TIR"/>
    <property type="match status" value="1"/>
</dbReference>
<dbReference type="PANTHER" id="PTHR46270">
    <property type="entry name" value="ARMADILLO-TYPE FOLD-RELATED"/>
    <property type="match status" value="1"/>
</dbReference>
<dbReference type="Gene3D" id="3.40.50.10140">
    <property type="entry name" value="Toll/interleukin-1 receptor homology (TIR) domain"/>
    <property type="match status" value="1"/>
</dbReference>
<dbReference type="SUPFAM" id="SSF52200">
    <property type="entry name" value="Toll/Interleukin receptor TIR domain"/>
    <property type="match status" value="1"/>
</dbReference>
<dbReference type="Pfam" id="PF01582">
    <property type="entry name" value="TIR"/>
    <property type="match status" value="1"/>
</dbReference>
<dbReference type="Gene3D" id="1.25.10.10">
    <property type="entry name" value="Leucine-rich Repeat Variant"/>
    <property type="match status" value="1"/>
</dbReference>
<name>A0A835WJY2_9CHLO</name>
<gene>
    <name evidence="3" type="ORF">HYH02_005818</name>
</gene>
<dbReference type="OrthoDB" id="548765at2759"/>
<evidence type="ECO:0000313" key="3">
    <source>
        <dbReference type="EMBL" id="KAG2449069.1"/>
    </source>
</evidence>
<protein>
    <recommendedName>
        <fullName evidence="2">TIR domain-containing protein</fullName>
    </recommendedName>
</protein>
<dbReference type="SUPFAM" id="SSF48371">
    <property type="entry name" value="ARM repeat"/>
    <property type="match status" value="1"/>
</dbReference>
<dbReference type="Pfam" id="PF00514">
    <property type="entry name" value="Arm"/>
    <property type="match status" value="1"/>
</dbReference>
<dbReference type="InterPro" id="IPR011989">
    <property type="entry name" value="ARM-like"/>
</dbReference>
<organism evidence="3 4">
    <name type="scientific">Chlamydomonas schloesseri</name>
    <dbReference type="NCBI Taxonomy" id="2026947"/>
    <lineage>
        <taxon>Eukaryota</taxon>
        <taxon>Viridiplantae</taxon>
        <taxon>Chlorophyta</taxon>
        <taxon>core chlorophytes</taxon>
        <taxon>Chlorophyceae</taxon>
        <taxon>CS clade</taxon>
        <taxon>Chlamydomonadales</taxon>
        <taxon>Chlamydomonadaceae</taxon>
        <taxon>Chlamydomonas</taxon>
    </lineage>
</organism>
<dbReference type="Proteomes" id="UP000613740">
    <property type="component" value="Unassembled WGS sequence"/>
</dbReference>
<dbReference type="InterPro" id="IPR035897">
    <property type="entry name" value="Toll_tir_struct_dom_sf"/>
</dbReference>
<sequence length="691" mass="72997">MGFINNLSRSEALHLTLQEYGVIDVLQVVLENTSVEVNRTQALITVAHVYAGQEMHAQSDALLSRYDASLSVMTMLDACLHGDSMFGGAWWALEEVVQAVQSLSQKPQHAEKLWKVGCIELLVEVLTKRTEDMDAVFQACRAIANMAGVSSLKGRMQQKKEIAKAAQAYEVSEDLRVQDAAKGALLQLGALKDASVLAANSALSGDNRDYNQKYDVFLSHKRTDSKDFARALYNLLVVRSFKTFLDYEYREELSDLGQIVANSANLIFIMTDNIFDSPWCIRELEAAVEAKTNIILLVKEGSRWKNEEGLKICEFPGGNILSKLSDDMRKVFTRKALYHSDEYYQTFVEMLVKKIVRWPSEPAAAGATEHGAVEGSSATAPRATSATTMQSISATGYHCCWEEAEGGGFGLAAGGSGAAELMSLISGELSGLRRDMLTVLQDVRREHASELHQLKLDVSQQLQQLHRGSQQTQAVLSDLQHRVGELLQLLPNMASSAAAAARTAAAAVAAMSAGNGSGSAGGGGSYFVGPEPSGGSGLSGAVAYAAPVPGLQVAAMQRQLEAISEGLQHVSGQVQQQQQQQRSSSFFASSAAGASVGPWAAPYEDMHHGPLSALPAGIAAALSAQLGSGANSSNASSPAASHASYGSGGASGATAMHGLGARNGIAVSGAGFVRGTRGGGSGSLPQISGKR</sequence>
<evidence type="ECO:0000259" key="2">
    <source>
        <dbReference type="PROSITE" id="PS50104"/>
    </source>
</evidence>